<keyword evidence="1" id="KW-0732">Signal</keyword>
<keyword evidence="3" id="KW-1185">Reference proteome</keyword>
<comment type="caution">
    <text evidence="2">The sequence shown here is derived from an EMBL/GenBank/DDBJ whole genome shotgun (WGS) entry which is preliminary data.</text>
</comment>
<dbReference type="GO" id="GO:0005892">
    <property type="term" value="C:acetylcholine-gated channel complex"/>
    <property type="evidence" value="ECO:0007669"/>
    <property type="project" value="InterPro"/>
</dbReference>
<accession>A0A8J2MAW2</accession>
<proteinExistence type="predicted"/>
<dbReference type="PANTHER" id="PTHR33748:SF3">
    <property type="entry name" value="TPM_PHOSPHATASE DOMAIN-CONTAINING PROTEIN"/>
    <property type="match status" value="1"/>
</dbReference>
<feature type="chain" id="PRO_5035214242" evidence="1">
    <location>
        <begin position="20"/>
        <end position="363"/>
    </location>
</feature>
<dbReference type="Pfam" id="PF17175">
    <property type="entry name" value="MOLO1"/>
    <property type="match status" value="1"/>
</dbReference>
<evidence type="ECO:0000313" key="3">
    <source>
        <dbReference type="Proteomes" id="UP000746747"/>
    </source>
</evidence>
<reference evidence="2" key="1">
    <citation type="submission" date="2021-09" db="EMBL/GenBank/DDBJ databases">
        <authorList>
            <consortium name="Pathogen Informatics"/>
        </authorList>
    </citation>
    <scope>NUCLEOTIDE SEQUENCE</scope>
</reference>
<feature type="signal peptide" evidence="1">
    <location>
        <begin position="1"/>
        <end position="19"/>
    </location>
</feature>
<dbReference type="PANTHER" id="PTHR33748">
    <property type="entry name" value="PROTEIN CBG04600"/>
    <property type="match status" value="1"/>
</dbReference>
<name>A0A8J2MAW2_9BILA</name>
<organism evidence="2 3">
    <name type="scientific">Cercopithifilaria johnstoni</name>
    <dbReference type="NCBI Taxonomy" id="2874296"/>
    <lineage>
        <taxon>Eukaryota</taxon>
        <taxon>Metazoa</taxon>
        <taxon>Ecdysozoa</taxon>
        <taxon>Nematoda</taxon>
        <taxon>Chromadorea</taxon>
        <taxon>Rhabditida</taxon>
        <taxon>Spirurina</taxon>
        <taxon>Spiruromorpha</taxon>
        <taxon>Filarioidea</taxon>
        <taxon>Onchocercidae</taxon>
        <taxon>Cercopithifilaria</taxon>
    </lineage>
</organism>
<dbReference type="OrthoDB" id="5864217at2759"/>
<dbReference type="InterPro" id="IPR033438">
    <property type="entry name" value="MOLO1"/>
</dbReference>
<evidence type="ECO:0000256" key="1">
    <source>
        <dbReference type="SAM" id="SignalP"/>
    </source>
</evidence>
<dbReference type="AlphaFoldDB" id="A0A8J2MAW2"/>
<evidence type="ECO:0000313" key="2">
    <source>
        <dbReference type="EMBL" id="CAG9537490.1"/>
    </source>
</evidence>
<dbReference type="Proteomes" id="UP000746747">
    <property type="component" value="Unassembled WGS sequence"/>
</dbReference>
<sequence length="363" mass="41179">MHLSFNLLIISMLVQISCSQFTSETYPDPRIDPFNCKIPTTGPVCDPSELLTFNEKEALSNRIKQLMAYAATIPNSSPTCQLFPGRSLDIMVGVVDKIGLLPSAPADIEKFANNLKIRYQRYQDVDLCDLMVLIVNSNSDRQVFTVVGKDTKLTKNVLRNAFEQNINHFRTNNFAIGLQGMAEYITRSYRDAQLSQSGTSSSAFLPVFISPEEETIDNLDILIPVTLSIFHFRHSRLGGENEIGEENLIVPVEDKSDQLWIDILTQAMVRCGNNHDKMAKYAQAVAEEAMSLSIRLISDKRYLTIEERMQSMQNDPETRSRVWSEAKAEFIDQLYQKYFTTIRSKANLRCPTPEATRTFSVLH</sequence>
<protein>
    <submittedName>
        <fullName evidence="2">Uncharacterized protein</fullName>
    </submittedName>
</protein>
<dbReference type="EMBL" id="CAKAEH010001551">
    <property type="protein sequence ID" value="CAG9537490.1"/>
    <property type="molecule type" value="Genomic_DNA"/>
</dbReference>
<gene>
    <name evidence="2" type="ORF">CJOHNSTONI_LOCUS7299</name>
</gene>
<dbReference type="Gene3D" id="3.10.310.50">
    <property type="match status" value="1"/>
</dbReference>